<evidence type="ECO:0000313" key="2">
    <source>
        <dbReference type="EMBL" id="QUC16367.1"/>
    </source>
</evidence>
<gene>
    <name evidence="2" type="ORF">UV8b_00608</name>
</gene>
<dbReference type="RefSeq" id="XP_042994040.1">
    <property type="nucleotide sequence ID" value="XM_043138106.1"/>
</dbReference>
<dbReference type="KEGG" id="uvi:66061386"/>
<accession>A0A8E5ME90</accession>
<evidence type="ECO:0000256" key="1">
    <source>
        <dbReference type="SAM" id="MobiDB-lite"/>
    </source>
</evidence>
<keyword evidence="3" id="KW-1185">Reference proteome</keyword>
<feature type="region of interest" description="Disordered" evidence="1">
    <location>
        <begin position="22"/>
        <end position="72"/>
    </location>
</feature>
<dbReference type="EMBL" id="CP072753">
    <property type="protein sequence ID" value="QUC16367.1"/>
    <property type="molecule type" value="Genomic_DNA"/>
</dbReference>
<feature type="compositionally biased region" description="Basic residues" evidence="1">
    <location>
        <begin position="23"/>
        <end position="51"/>
    </location>
</feature>
<evidence type="ECO:0000313" key="3">
    <source>
        <dbReference type="Proteomes" id="UP000027002"/>
    </source>
</evidence>
<proteinExistence type="predicted"/>
<organism evidence="2 3">
    <name type="scientific">Ustilaginoidea virens</name>
    <name type="common">Rice false smut fungus</name>
    <name type="synonym">Villosiclava virens</name>
    <dbReference type="NCBI Taxonomy" id="1159556"/>
    <lineage>
        <taxon>Eukaryota</taxon>
        <taxon>Fungi</taxon>
        <taxon>Dikarya</taxon>
        <taxon>Ascomycota</taxon>
        <taxon>Pezizomycotina</taxon>
        <taxon>Sordariomycetes</taxon>
        <taxon>Hypocreomycetidae</taxon>
        <taxon>Hypocreales</taxon>
        <taxon>Clavicipitaceae</taxon>
        <taxon>Ustilaginoidea</taxon>
    </lineage>
</organism>
<name>A0A8E5ME90_USTVR</name>
<dbReference type="AlphaFoldDB" id="A0A8E5ME90"/>
<dbReference type="Proteomes" id="UP000027002">
    <property type="component" value="Chromosome 1"/>
</dbReference>
<protein>
    <submittedName>
        <fullName evidence="2">Uncharacterized protein</fullName>
    </submittedName>
</protein>
<sequence>MAGSDRKVGVLCPLCRCKFDKQVRKKSMRKKSMRKKSMRKKSARKKSMRKKSSGESRGGKPRPAPNQAKPFLNPGHAGVACRAASYSPEAAAAGSCKLGSCKRLATPVAVPGTMFACAASSLHLSPSAKPSWPLHGGKLSPGLTDDSDLTTTHALGLERSDPMALRRGYLRVPMLGALDGRVFAVTGRQPWPTDGFKERATQGRDSDRRSLLLLLPCLASGLDGPLCVCRPALMASGAGQGDARKSLCSTFLHHALLRTCLDFCAFGSFSSGPAGVILFM</sequence>
<dbReference type="GeneID" id="66061386"/>
<reference evidence="2" key="1">
    <citation type="submission" date="2020-03" db="EMBL/GenBank/DDBJ databases">
        <title>A mixture of massive structural variations and highly conserved coding sequences in Ustilaginoidea virens genome.</title>
        <authorList>
            <person name="Zhang K."/>
            <person name="Zhao Z."/>
            <person name="Zhang Z."/>
            <person name="Li Y."/>
            <person name="Hsiang T."/>
            <person name="Sun W."/>
        </authorList>
    </citation>
    <scope>NUCLEOTIDE SEQUENCE</scope>
    <source>
        <strain evidence="2">UV-8b</strain>
    </source>
</reference>